<proteinExistence type="predicted"/>
<dbReference type="AlphaFoldDB" id="A0AAW6P060"/>
<dbReference type="RefSeq" id="WP_276213647.1">
    <property type="nucleotide sequence ID" value="NZ_CP141948.1"/>
</dbReference>
<reference evidence="1" key="1">
    <citation type="submission" date="2023-03" db="EMBL/GenBank/DDBJ databases">
        <title>Draft assemblies of triclosan tolerant bacteria isolated from returned activated sludge.</title>
        <authorList>
            <person name="Van Hamelsveld S."/>
        </authorList>
    </citation>
    <scope>NUCLEOTIDE SEQUENCE</scope>
    <source>
        <strain evidence="1">GW210015_S63</strain>
    </source>
</reference>
<dbReference type="Pfam" id="PF06074">
    <property type="entry name" value="Portal_Mu"/>
    <property type="match status" value="1"/>
</dbReference>
<evidence type="ECO:0000313" key="2">
    <source>
        <dbReference type="Proteomes" id="UP001220662"/>
    </source>
</evidence>
<sequence>MAESPILDASGRPFPKVDILQEVVHASVTGVYQAWSTDTVSTSLDPARLRAILNAAATGDAREYLTLAEEMEEKDPHYAAVLGTRKRAASGLPVAVEAASEAPRDEEIAEAVRQLVKAPAFGDMLDDLLDAIGKGYSVVEPLWEYRDGKLWPKSYEHRDPRWFQFDRVTGKRLQLLDATGQGTELPPNRLIVHTPRLKSGLPIRGGVARLVAVSYMCKSYSLKDWMRYSELFGMPLRIGRYGPNAKPDDIAVLRRAVAQLAADAAAILPEGMKIDFEEIANAAGGAELFERLAEWLDKQVSKAVLGQTMTTDDGSSQSQANVHNEVRKDILKADAKQLATTINRDLVHAFVDLNFGPQTAYPEVVLQVTEPEDLKALADALGPFIDRGLQVEASAILGKFGLPAPADGALVLRPVGGALPPALNHEQHACQCHACNVERRQRKALNAEQQHRDELDKLADDDLGDWEPLMRPVLDPLQALADKAGSFDEFKAGLAGLLNEMDPSELIEKLALASFKARGLGDVRDEL</sequence>
<protein>
    <submittedName>
        <fullName evidence="1">DUF935 domain-containing protein</fullName>
    </submittedName>
</protein>
<organism evidence="1 2">
    <name type="scientific">Pseudomonas citronellolis</name>
    <dbReference type="NCBI Taxonomy" id="53408"/>
    <lineage>
        <taxon>Bacteria</taxon>
        <taxon>Pseudomonadati</taxon>
        <taxon>Pseudomonadota</taxon>
        <taxon>Gammaproteobacteria</taxon>
        <taxon>Pseudomonadales</taxon>
        <taxon>Pseudomonadaceae</taxon>
        <taxon>Pseudomonas</taxon>
    </lineage>
</organism>
<evidence type="ECO:0000313" key="1">
    <source>
        <dbReference type="EMBL" id="MDF3840474.1"/>
    </source>
</evidence>
<accession>A0AAW6P060</accession>
<dbReference type="Proteomes" id="UP001220662">
    <property type="component" value="Unassembled WGS sequence"/>
</dbReference>
<comment type="caution">
    <text evidence="1">The sequence shown here is derived from an EMBL/GenBank/DDBJ whole genome shotgun (WGS) entry which is preliminary data.</text>
</comment>
<name>A0AAW6P060_9PSED</name>
<dbReference type="EMBL" id="JARJLR010000042">
    <property type="protein sequence ID" value="MDF3840474.1"/>
    <property type="molecule type" value="Genomic_DNA"/>
</dbReference>
<gene>
    <name evidence="1" type="ORF">P3W55_01985</name>
</gene>
<dbReference type="InterPro" id="IPR009279">
    <property type="entry name" value="Portal_Mu"/>
</dbReference>